<gene>
    <name evidence="3" type="ORF">BTO08_18930</name>
</gene>
<dbReference type="RefSeq" id="WP_105062130.1">
    <property type="nucleotide sequence ID" value="NZ_MSCJ01000003.1"/>
</dbReference>
<dbReference type="AlphaFoldDB" id="A0A2S7VJG5"/>
<feature type="domain" description="Chlorhexidine efflux transporter" evidence="2">
    <location>
        <begin position="72"/>
        <end position="133"/>
    </location>
</feature>
<comment type="caution">
    <text evidence="3">The sequence shown here is derived from an EMBL/GenBank/DDBJ whole genome shotgun (WGS) entry which is preliminary data.</text>
</comment>
<name>A0A2S7VJG5_PHOAN</name>
<dbReference type="InterPro" id="IPR007896">
    <property type="entry name" value="BTP_bacteria"/>
</dbReference>
<feature type="domain" description="Chlorhexidine efflux transporter" evidence="2">
    <location>
        <begin position="2"/>
        <end position="63"/>
    </location>
</feature>
<feature type="transmembrane region" description="Helical" evidence="1">
    <location>
        <begin position="12"/>
        <end position="31"/>
    </location>
</feature>
<reference evidence="3 4" key="1">
    <citation type="submission" date="2016-12" db="EMBL/GenBank/DDBJ databases">
        <title>Diversity of luminous bacteria.</title>
        <authorList>
            <person name="Yoshizawa S."/>
            <person name="Kogure K."/>
        </authorList>
    </citation>
    <scope>NUCLEOTIDE SEQUENCE [LARGE SCALE GENOMIC DNA]</scope>
    <source>
        <strain evidence="3 4">LC1-200</strain>
    </source>
</reference>
<keyword evidence="1" id="KW-0472">Membrane</keyword>
<feature type="transmembrane region" description="Helical" evidence="1">
    <location>
        <begin position="37"/>
        <end position="57"/>
    </location>
</feature>
<keyword evidence="1" id="KW-1133">Transmembrane helix</keyword>
<feature type="transmembrane region" description="Helical" evidence="1">
    <location>
        <begin position="77"/>
        <end position="97"/>
    </location>
</feature>
<organism evidence="3 4">
    <name type="scientific">Photobacterium angustum</name>
    <dbReference type="NCBI Taxonomy" id="661"/>
    <lineage>
        <taxon>Bacteria</taxon>
        <taxon>Pseudomonadati</taxon>
        <taxon>Pseudomonadota</taxon>
        <taxon>Gammaproteobacteria</taxon>
        <taxon>Vibrionales</taxon>
        <taxon>Vibrionaceae</taxon>
        <taxon>Photobacterium</taxon>
    </lineage>
</organism>
<dbReference type="EMBL" id="MSCJ01000003">
    <property type="protein sequence ID" value="PQJ62316.1"/>
    <property type="molecule type" value="Genomic_DNA"/>
</dbReference>
<evidence type="ECO:0000256" key="1">
    <source>
        <dbReference type="SAM" id="Phobius"/>
    </source>
</evidence>
<evidence type="ECO:0000313" key="4">
    <source>
        <dbReference type="Proteomes" id="UP000238730"/>
    </source>
</evidence>
<dbReference type="Proteomes" id="UP000238730">
    <property type="component" value="Unassembled WGS sequence"/>
</dbReference>
<dbReference type="NCBIfam" id="NF033664">
    <property type="entry name" value="PACE_transport"/>
    <property type="match status" value="1"/>
</dbReference>
<dbReference type="OrthoDB" id="1631120at2"/>
<proteinExistence type="predicted"/>
<sequence length="139" mass="16117">MRTRFDRIRHAVCFEIIGLVLLVGVLSQFGYDSDHVGAVGIAFSFLATGWNYVYNNWFDKLMVRRYKTLKKTSLQRVVHSIGFEAGLLFVTIPILAWVLKVSIWEAFILDIGMVLFYLIYAYVYNLIYDKIFPVPEVAH</sequence>
<dbReference type="InterPro" id="IPR058208">
    <property type="entry name" value="PACE"/>
</dbReference>
<dbReference type="Pfam" id="PF05232">
    <property type="entry name" value="BTP"/>
    <property type="match status" value="2"/>
</dbReference>
<accession>A0A2S7VJG5</accession>
<protein>
    <submittedName>
        <fullName evidence="3">Transporter</fullName>
    </submittedName>
</protein>
<keyword evidence="1" id="KW-0812">Transmembrane</keyword>
<feature type="transmembrane region" description="Helical" evidence="1">
    <location>
        <begin position="103"/>
        <end position="123"/>
    </location>
</feature>
<evidence type="ECO:0000259" key="2">
    <source>
        <dbReference type="Pfam" id="PF05232"/>
    </source>
</evidence>
<evidence type="ECO:0000313" key="3">
    <source>
        <dbReference type="EMBL" id="PQJ62316.1"/>
    </source>
</evidence>